<accession>A0A6P8AQE8</accession>
<dbReference type="KEGG" id="pgri:PgNI_12092"/>
<dbReference type="RefSeq" id="XP_030977123.1">
    <property type="nucleotide sequence ID" value="XM_031132047.1"/>
</dbReference>
<gene>
    <name evidence="2" type="ORF">PgNI_12092</name>
</gene>
<proteinExistence type="predicted"/>
<dbReference type="Proteomes" id="UP000515153">
    <property type="component" value="Unplaced"/>
</dbReference>
<keyword evidence="1" id="KW-1185">Reference proteome</keyword>
<reference evidence="2" key="1">
    <citation type="journal article" date="2019" name="Mol. Biol. Evol.">
        <title>Blast fungal genomes show frequent chromosomal changes, gene gains and losses, and effector gene turnover.</title>
        <authorList>
            <person name="Gomez Luciano L.B."/>
            <person name="Jason Tsai I."/>
            <person name="Chuma I."/>
            <person name="Tosa Y."/>
            <person name="Chen Y.H."/>
            <person name="Li J.Y."/>
            <person name="Li M.Y."/>
            <person name="Jade Lu M.Y."/>
            <person name="Nakayashiki H."/>
            <person name="Li W.H."/>
        </authorList>
    </citation>
    <scope>NUCLEOTIDE SEQUENCE</scope>
    <source>
        <strain evidence="2">NI907</strain>
    </source>
</reference>
<name>A0A6P8AQE8_PYRGI</name>
<feature type="non-terminal residue" evidence="2">
    <location>
        <position position="1"/>
    </location>
</feature>
<dbReference type="AlphaFoldDB" id="A0A6P8AQE8"/>
<reference evidence="2" key="3">
    <citation type="submission" date="2025-08" db="UniProtKB">
        <authorList>
            <consortium name="RefSeq"/>
        </authorList>
    </citation>
    <scope>IDENTIFICATION</scope>
    <source>
        <strain evidence="2">NI907</strain>
    </source>
</reference>
<reference evidence="2" key="2">
    <citation type="submission" date="2019-10" db="EMBL/GenBank/DDBJ databases">
        <authorList>
            <consortium name="NCBI Genome Project"/>
        </authorList>
    </citation>
    <scope>NUCLEOTIDE SEQUENCE</scope>
    <source>
        <strain evidence="2">NI907</strain>
    </source>
</reference>
<dbReference type="GeneID" id="41966952"/>
<organism evidence="1 2">
    <name type="scientific">Pyricularia grisea</name>
    <name type="common">Crabgrass-specific blast fungus</name>
    <name type="synonym">Magnaporthe grisea</name>
    <dbReference type="NCBI Taxonomy" id="148305"/>
    <lineage>
        <taxon>Eukaryota</taxon>
        <taxon>Fungi</taxon>
        <taxon>Dikarya</taxon>
        <taxon>Ascomycota</taxon>
        <taxon>Pezizomycotina</taxon>
        <taxon>Sordariomycetes</taxon>
        <taxon>Sordariomycetidae</taxon>
        <taxon>Magnaporthales</taxon>
        <taxon>Pyriculariaceae</taxon>
        <taxon>Pyricularia</taxon>
    </lineage>
</organism>
<evidence type="ECO:0000313" key="1">
    <source>
        <dbReference type="Proteomes" id="UP000515153"/>
    </source>
</evidence>
<protein>
    <submittedName>
        <fullName evidence="2">Uncharacterized protein</fullName>
    </submittedName>
</protein>
<sequence>KKINRNFKRLLNKYYKYGKLSGVKLVFYIKYPNKDEFIVFESEKYNCDGKITEKKISVKLKIYKPNDIENIFNILYKKKV</sequence>
<evidence type="ECO:0000313" key="2">
    <source>
        <dbReference type="RefSeq" id="XP_030977123.1"/>
    </source>
</evidence>